<keyword evidence="1" id="KW-0175">Coiled coil</keyword>
<dbReference type="STRING" id="1123237.Salmuc_03345"/>
<evidence type="ECO:0000256" key="2">
    <source>
        <dbReference type="SAM" id="MobiDB-lite"/>
    </source>
</evidence>
<name>S9QEN4_9RHOB</name>
<evidence type="ECO:0008006" key="5">
    <source>
        <dbReference type="Google" id="ProtNLM"/>
    </source>
</evidence>
<proteinExistence type="predicted"/>
<dbReference type="InterPro" id="IPR036679">
    <property type="entry name" value="FlgN-like_sf"/>
</dbReference>
<dbReference type="Gene3D" id="1.20.58.300">
    <property type="entry name" value="FlgN-like"/>
    <property type="match status" value="1"/>
</dbReference>
<dbReference type="GO" id="GO:0044780">
    <property type="term" value="P:bacterial-type flagellum assembly"/>
    <property type="evidence" value="ECO:0007669"/>
    <property type="project" value="InterPro"/>
</dbReference>
<sequence length="131" mass="15015">MTKFETAVDELTALLEEENAALEAGEIDKLEPLFDRKSEIYNRLEIYEPVVEPILESHIDDFPQMRTKLPELRELVDANGILIERITAATSAVAREVKRIRNRHSLDGMYEKTGRKLGDPTSGRRSFDEKL</sequence>
<reference evidence="4" key="1">
    <citation type="journal article" date="2014" name="Stand. Genomic Sci.">
        <title>Genome sequence of the exopolysaccharide-producing Salipiger mucosus type strain (DSM 16094(T)), a moderately halophilic member of the Roseobacter clade.</title>
        <authorList>
            <person name="Riedel T."/>
            <person name="Spring S."/>
            <person name="Fiebig A."/>
            <person name="Petersen J."/>
            <person name="Kyrpides N.C."/>
            <person name="Goker M."/>
            <person name="Klenk H.P."/>
        </authorList>
    </citation>
    <scope>NUCLEOTIDE SEQUENCE [LARGE SCALE GENOMIC DNA]</scope>
    <source>
        <strain evidence="4">DSM 16094</strain>
    </source>
</reference>
<accession>S9QEN4</accession>
<dbReference type="SUPFAM" id="SSF140566">
    <property type="entry name" value="FlgN-like"/>
    <property type="match status" value="1"/>
</dbReference>
<gene>
    <name evidence="3" type="ORF">Salmuc_03345</name>
</gene>
<evidence type="ECO:0000256" key="1">
    <source>
        <dbReference type="SAM" id="Coils"/>
    </source>
</evidence>
<comment type="caution">
    <text evidence="3">The sequence shown here is derived from an EMBL/GenBank/DDBJ whole genome shotgun (WGS) entry which is preliminary data.</text>
</comment>
<keyword evidence="4" id="KW-1185">Reference proteome</keyword>
<feature type="region of interest" description="Disordered" evidence="2">
    <location>
        <begin position="110"/>
        <end position="131"/>
    </location>
</feature>
<organism evidence="3 4">
    <name type="scientific">Salipiger mucosus DSM 16094</name>
    <dbReference type="NCBI Taxonomy" id="1123237"/>
    <lineage>
        <taxon>Bacteria</taxon>
        <taxon>Pseudomonadati</taxon>
        <taxon>Pseudomonadota</taxon>
        <taxon>Alphaproteobacteria</taxon>
        <taxon>Rhodobacterales</taxon>
        <taxon>Roseobacteraceae</taxon>
        <taxon>Salipiger</taxon>
    </lineage>
</organism>
<dbReference type="EMBL" id="APVH01000042">
    <property type="protein sequence ID" value="EPX78023.1"/>
    <property type="molecule type" value="Genomic_DNA"/>
</dbReference>
<dbReference type="AlphaFoldDB" id="S9QEN4"/>
<evidence type="ECO:0000313" key="3">
    <source>
        <dbReference type="EMBL" id="EPX78023.1"/>
    </source>
</evidence>
<feature type="coiled-coil region" evidence="1">
    <location>
        <begin position="1"/>
        <end position="28"/>
    </location>
</feature>
<dbReference type="HOGENOM" id="CLU_154516_0_0_5"/>
<protein>
    <recommendedName>
        <fullName evidence="5">Flagellar biosynthesis protein FlgN</fullName>
    </recommendedName>
</protein>
<dbReference type="eggNOG" id="ENOG50336N1">
    <property type="taxonomic scope" value="Bacteria"/>
</dbReference>
<dbReference type="Proteomes" id="UP000015347">
    <property type="component" value="Unassembled WGS sequence"/>
</dbReference>
<evidence type="ECO:0000313" key="4">
    <source>
        <dbReference type="Proteomes" id="UP000015347"/>
    </source>
</evidence>